<dbReference type="GO" id="GO:0004674">
    <property type="term" value="F:protein serine/threonine kinase activity"/>
    <property type="evidence" value="ECO:0007669"/>
    <property type="project" value="TreeGrafter"/>
</dbReference>
<dbReference type="EMBL" id="VKHP01000044">
    <property type="protein sequence ID" value="NEU96860.1"/>
    <property type="molecule type" value="Genomic_DNA"/>
</dbReference>
<dbReference type="InterPro" id="IPR012893">
    <property type="entry name" value="HipA-like_C"/>
</dbReference>
<keyword evidence="3" id="KW-0418">Kinase</keyword>
<accession>A0A6P1BGV3</accession>
<dbReference type="InterPro" id="IPR052028">
    <property type="entry name" value="HipA_Ser/Thr_kinase"/>
</dbReference>
<feature type="domain" description="HipA-like C-terminal" evidence="4">
    <location>
        <begin position="154"/>
        <end position="401"/>
    </location>
</feature>
<dbReference type="AlphaFoldDB" id="A0A6P1BGV3"/>
<comment type="caution">
    <text evidence="6">The sequence shown here is derived from an EMBL/GenBank/DDBJ whole genome shotgun (WGS) entry which is preliminary data.</text>
</comment>
<name>A0A6P1BGV3_9BRAD</name>
<keyword evidence="2" id="KW-0808">Transferase</keyword>
<dbReference type="PANTHER" id="PTHR37419">
    <property type="entry name" value="SERINE/THREONINE-PROTEIN KINASE TOXIN HIPA"/>
    <property type="match status" value="1"/>
</dbReference>
<evidence type="ECO:0000259" key="5">
    <source>
        <dbReference type="Pfam" id="PF13657"/>
    </source>
</evidence>
<evidence type="ECO:0000313" key="6">
    <source>
        <dbReference type="EMBL" id="NEU96860.1"/>
    </source>
</evidence>
<feature type="domain" description="HipA N-terminal subdomain 1" evidence="5">
    <location>
        <begin position="10"/>
        <end position="109"/>
    </location>
</feature>
<protein>
    <submittedName>
        <fullName evidence="6">Type II toxin-antitoxin system HipA family toxin</fullName>
    </submittedName>
</protein>
<gene>
    <name evidence="6" type="ORF">FNJ47_13660</name>
</gene>
<dbReference type="Pfam" id="PF07804">
    <property type="entry name" value="HipA_C"/>
    <property type="match status" value="1"/>
</dbReference>
<sequence length="435" mass="47665">MGRPPANAPLNVFVNARLAGMLRRESSGAIDFRYTPQWLSWESTFPISLSLPLREDRYIGAPVIAVFDNLLPDSEQIRKRVAERVGAKGTDAYSMLSALGHDCVGALQFLPQRVDPAPAGTIEGKAVTDRDVAAIIKNLASAPLGMGEDDDFRISIAGAQEKTALLRRDGKWYKPTGTTATTHILKPQIGRLPNGIDLSNSVENEYFCLKLLAALGVPTANVEIADFGGRRTLIVERFDRRWTNDKRLLRLPQEDCCQALSVPTTRKYQSDGSPGMKDILQLLKGSDEPTEDIATFLRASIVFWLIGATDGHAKNFSLFLSAGGRFRLTPLYDVLSAQPSLDAGQIQRKAFKLAMSVGKNRHYGMTDILPPHFLQTAEISGVGPAVVHAIFEDLVENFEAAFAKVIKGLPKGFPKELADSIRVAAIRRIGLINDR</sequence>
<dbReference type="Proteomes" id="UP000468531">
    <property type="component" value="Unassembled WGS sequence"/>
</dbReference>
<dbReference type="Pfam" id="PF13657">
    <property type="entry name" value="Couple_hipA"/>
    <property type="match status" value="1"/>
</dbReference>
<evidence type="ECO:0000256" key="2">
    <source>
        <dbReference type="ARBA" id="ARBA00022679"/>
    </source>
</evidence>
<dbReference type="GO" id="GO:0005829">
    <property type="term" value="C:cytosol"/>
    <property type="evidence" value="ECO:0007669"/>
    <property type="project" value="TreeGrafter"/>
</dbReference>
<organism evidence="6 7">
    <name type="scientific">Bradyrhizobium uaiense</name>
    <dbReference type="NCBI Taxonomy" id="2594946"/>
    <lineage>
        <taxon>Bacteria</taxon>
        <taxon>Pseudomonadati</taxon>
        <taxon>Pseudomonadota</taxon>
        <taxon>Alphaproteobacteria</taxon>
        <taxon>Hyphomicrobiales</taxon>
        <taxon>Nitrobacteraceae</taxon>
        <taxon>Bradyrhizobium</taxon>
    </lineage>
</organism>
<evidence type="ECO:0000313" key="7">
    <source>
        <dbReference type="Proteomes" id="UP000468531"/>
    </source>
</evidence>
<dbReference type="CDD" id="cd17808">
    <property type="entry name" value="HipA_Ec_like"/>
    <property type="match status" value="1"/>
</dbReference>
<proteinExistence type="inferred from homology"/>
<dbReference type="NCBIfam" id="TIGR03071">
    <property type="entry name" value="couple_hipA"/>
    <property type="match status" value="1"/>
</dbReference>
<dbReference type="RefSeq" id="WP_163153767.1">
    <property type="nucleotide sequence ID" value="NZ_VKHP01000044.1"/>
</dbReference>
<dbReference type="InterPro" id="IPR017508">
    <property type="entry name" value="HipA_N1"/>
</dbReference>
<keyword evidence="7" id="KW-1185">Reference proteome</keyword>
<evidence type="ECO:0000256" key="1">
    <source>
        <dbReference type="ARBA" id="ARBA00010164"/>
    </source>
</evidence>
<dbReference type="PANTHER" id="PTHR37419:SF1">
    <property type="entry name" value="SERINE_THREONINE-PROTEIN KINASE TOXIN HIPA"/>
    <property type="match status" value="1"/>
</dbReference>
<comment type="similarity">
    <text evidence="1">Belongs to the HipA Ser/Thr kinase family.</text>
</comment>
<evidence type="ECO:0000259" key="4">
    <source>
        <dbReference type="Pfam" id="PF07804"/>
    </source>
</evidence>
<reference evidence="6 7" key="1">
    <citation type="journal article" date="2020" name="Arch. Microbiol.">
        <title>Bradyrhizobium uaiense sp. nov., a new highly efficient cowpea symbiont.</title>
        <authorList>
            <person name="Cabral Michel D."/>
            <person name="Azarias Guimaraes A."/>
            <person name="Martins da Costa E."/>
            <person name="Soares de Carvalho T."/>
            <person name="Balsanelli E."/>
            <person name="Willems A."/>
            <person name="Maltempi de Souza E."/>
            <person name="de Souza Moreira F.M."/>
        </authorList>
    </citation>
    <scope>NUCLEOTIDE SEQUENCE [LARGE SCALE GENOMIC DNA]</scope>
    <source>
        <strain evidence="6 7">UFLA 03-164</strain>
    </source>
</reference>
<evidence type="ECO:0000256" key="3">
    <source>
        <dbReference type="ARBA" id="ARBA00022777"/>
    </source>
</evidence>